<dbReference type="SMART" id="SM00267">
    <property type="entry name" value="GGDEF"/>
    <property type="match status" value="1"/>
</dbReference>
<feature type="transmembrane region" description="Helical" evidence="4">
    <location>
        <begin position="63"/>
        <end position="81"/>
    </location>
</feature>
<dbReference type="InterPro" id="IPR029787">
    <property type="entry name" value="Nucleotide_cyclase"/>
</dbReference>
<comment type="catalytic activity">
    <reaction evidence="2">
        <text>2 GTP = 3',3'-c-di-GMP + 2 diphosphate</text>
        <dbReference type="Rhea" id="RHEA:24898"/>
        <dbReference type="ChEBI" id="CHEBI:33019"/>
        <dbReference type="ChEBI" id="CHEBI:37565"/>
        <dbReference type="ChEBI" id="CHEBI:58805"/>
        <dbReference type="EC" id="2.7.7.65"/>
    </reaction>
</comment>
<evidence type="ECO:0000256" key="3">
    <source>
        <dbReference type="SAM" id="MobiDB-lite"/>
    </source>
</evidence>
<dbReference type="PANTHER" id="PTHR45138">
    <property type="entry name" value="REGULATORY COMPONENTS OF SENSORY TRANSDUCTION SYSTEM"/>
    <property type="match status" value="1"/>
</dbReference>
<dbReference type="Pfam" id="PF00990">
    <property type="entry name" value="GGDEF"/>
    <property type="match status" value="1"/>
</dbReference>
<dbReference type="CDD" id="cd01949">
    <property type="entry name" value="GGDEF"/>
    <property type="match status" value="1"/>
</dbReference>
<dbReference type="SUPFAM" id="SSF55073">
    <property type="entry name" value="Nucleotide cyclase"/>
    <property type="match status" value="1"/>
</dbReference>
<dbReference type="GO" id="GO:0005886">
    <property type="term" value="C:plasma membrane"/>
    <property type="evidence" value="ECO:0007669"/>
    <property type="project" value="TreeGrafter"/>
</dbReference>
<feature type="transmembrane region" description="Helical" evidence="4">
    <location>
        <begin position="236"/>
        <end position="253"/>
    </location>
</feature>
<dbReference type="PROSITE" id="PS50887">
    <property type="entry name" value="GGDEF"/>
    <property type="match status" value="1"/>
</dbReference>
<dbReference type="RefSeq" id="WP_163893602.1">
    <property type="nucleotide sequence ID" value="NZ_JAAFYS010000002.1"/>
</dbReference>
<comment type="caution">
    <text evidence="6">The sequence shown here is derived from an EMBL/GenBank/DDBJ whole genome shotgun (WGS) entry which is preliminary data.</text>
</comment>
<dbReference type="EMBL" id="JAAGAB010000002">
    <property type="protein sequence ID" value="NDV01555.1"/>
    <property type="molecule type" value="Genomic_DNA"/>
</dbReference>
<feature type="transmembrane region" description="Helical" evidence="4">
    <location>
        <begin position="132"/>
        <end position="152"/>
    </location>
</feature>
<protein>
    <recommendedName>
        <fullName evidence="1">diguanylate cyclase</fullName>
        <ecNumber evidence="1">2.7.7.65</ecNumber>
    </recommendedName>
</protein>
<dbReference type="Gene3D" id="3.30.70.270">
    <property type="match status" value="1"/>
</dbReference>
<keyword evidence="4" id="KW-1133">Transmembrane helix</keyword>
<dbReference type="EC" id="2.7.7.65" evidence="1"/>
<keyword evidence="4" id="KW-0812">Transmembrane</keyword>
<feature type="transmembrane region" description="Helical" evidence="4">
    <location>
        <begin position="265"/>
        <end position="286"/>
    </location>
</feature>
<dbReference type="InterPro" id="IPR000160">
    <property type="entry name" value="GGDEF_dom"/>
</dbReference>
<sequence>MLEKMAWRRSTRGISEVRRALRISRGLERLGPDFATMGLAVAALSLVGYAVDLSLPGLGTEGGPHPFTMLCAAALALAMVLPRRLGEGYHLRSAIALAVTALLLWRALGLFYPPLTDPMELLGHLWPAPAGAGAKVPDVTATGPPALLLLGLTAMSLMDRRRSAFGLSFALGAASLITCLLVGYAQGVPSLGHTTPATIAAAALLTIAALCRQGCPTMIRLLRSQGETGLILRRQLIFSLAGLWGLAVLVLWIKPSDWLEPGPLVATAMIVAAMLGIGSTFGRLAAAEAERQRHLLRLEQLSSTDELTGLANRRTAQSFAEATFRAAQRHARPLSVVMIDIDGFKCVNDAHGHHVGDEVLADVAQLFQSILRPSSVISRWGGEEFLLILPETALAGALATAERLRQSLETSIFLPCGSAVTASLGCAEMTGETTSLTELLARADTALYKAKDGGRNRVEPAPVQEEGLGGEVPANVAEEPADTVPA</sequence>
<gene>
    <name evidence="6" type="ORF">GZA08_11335</name>
</gene>
<dbReference type="InterPro" id="IPR050469">
    <property type="entry name" value="Diguanylate_Cyclase"/>
</dbReference>
<dbReference type="InterPro" id="IPR043128">
    <property type="entry name" value="Rev_trsase/Diguanyl_cyclase"/>
</dbReference>
<dbReference type="Proteomes" id="UP000474757">
    <property type="component" value="Unassembled WGS sequence"/>
</dbReference>
<feature type="domain" description="GGDEF" evidence="5">
    <location>
        <begin position="332"/>
        <end position="463"/>
    </location>
</feature>
<evidence type="ECO:0000256" key="1">
    <source>
        <dbReference type="ARBA" id="ARBA00012528"/>
    </source>
</evidence>
<dbReference type="NCBIfam" id="TIGR00254">
    <property type="entry name" value="GGDEF"/>
    <property type="match status" value="1"/>
</dbReference>
<reference evidence="6 7" key="1">
    <citation type="submission" date="2020-02" db="EMBL/GenBank/DDBJ databases">
        <title>Pseudoroseicyclus tamarix, sp. nov., isolated from offshore sediment of a Tamarix chinensis forest.</title>
        <authorList>
            <person name="Gai Y."/>
        </authorList>
    </citation>
    <scope>NUCLEOTIDE SEQUENCE [LARGE SCALE GENOMIC DNA]</scope>
    <source>
        <strain evidence="6 7">CLL3-39</strain>
    </source>
</reference>
<evidence type="ECO:0000256" key="2">
    <source>
        <dbReference type="ARBA" id="ARBA00034247"/>
    </source>
</evidence>
<feature type="transmembrane region" description="Helical" evidence="4">
    <location>
        <begin position="93"/>
        <end position="112"/>
    </location>
</feature>
<evidence type="ECO:0000256" key="4">
    <source>
        <dbReference type="SAM" id="Phobius"/>
    </source>
</evidence>
<evidence type="ECO:0000313" key="6">
    <source>
        <dbReference type="EMBL" id="NDV01555.1"/>
    </source>
</evidence>
<dbReference type="GO" id="GO:1902201">
    <property type="term" value="P:negative regulation of bacterial-type flagellum-dependent cell motility"/>
    <property type="evidence" value="ECO:0007669"/>
    <property type="project" value="TreeGrafter"/>
</dbReference>
<dbReference type="GO" id="GO:0043709">
    <property type="term" value="P:cell adhesion involved in single-species biofilm formation"/>
    <property type="evidence" value="ECO:0007669"/>
    <property type="project" value="TreeGrafter"/>
</dbReference>
<proteinExistence type="predicted"/>
<name>A0A6B2JUF3_9RHOB</name>
<dbReference type="FunFam" id="3.30.70.270:FF:000001">
    <property type="entry name" value="Diguanylate cyclase domain protein"/>
    <property type="match status" value="1"/>
</dbReference>
<accession>A0A6B2JUF3</accession>
<feature type="transmembrane region" description="Helical" evidence="4">
    <location>
        <begin position="164"/>
        <end position="185"/>
    </location>
</feature>
<feature type="region of interest" description="Disordered" evidence="3">
    <location>
        <begin position="451"/>
        <end position="486"/>
    </location>
</feature>
<keyword evidence="4" id="KW-0472">Membrane</keyword>
<feature type="transmembrane region" description="Helical" evidence="4">
    <location>
        <begin position="197"/>
        <end position="215"/>
    </location>
</feature>
<evidence type="ECO:0000259" key="5">
    <source>
        <dbReference type="PROSITE" id="PS50887"/>
    </source>
</evidence>
<dbReference type="PANTHER" id="PTHR45138:SF9">
    <property type="entry name" value="DIGUANYLATE CYCLASE DGCM-RELATED"/>
    <property type="match status" value="1"/>
</dbReference>
<keyword evidence="7" id="KW-1185">Reference proteome</keyword>
<dbReference type="AlphaFoldDB" id="A0A6B2JUF3"/>
<feature type="transmembrane region" description="Helical" evidence="4">
    <location>
        <begin position="30"/>
        <end position="51"/>
    </location>
</feature>
<dbReference type="GO" id="GO:0052621">
    <property type="term" value="F:diguanylate cyclase activity"/>
    <property type="evidence" value="ECO:0007669"/>
    <property type="project" value="UniProtKB-EC"/>
</dbReference>
<evidence type="ECO:0000313" key="7">
    <source>
        <dbReference type="Proteomes" id="UP000474757"/>
    </source>
</evidence>
<organism evidence="6 7">
    <name type="scientific">Pseudoroseicyclus tamaricis</name>
    <dbReference type="NCBI Taxonomy" id="2705421"/>
    <lineage>
        <taxon>Bacteria</taxon>
        <taxon>Pseudomonadati</taxon>
        <taxon>Pseudomonadota</taxon>
        <taxon>Alphaproteobacteria</taxon>
        <taxon>Rhodobacterales</taxon>
        <taxon>Paracoccaceae</taxon>
        <taxon>Pseudoroseicyclus</taxon>
    </lineage>
</organism>